<dbReference type="PANTHER" id="PTHR43649:SF34">
    <property type="entry name" value="ABC TRANSPORTER PERIPLASMIC-BINDING PROTEIN YCJN-RELATED"/>
    <property type="match status" value="1"/>
</dbReference>
<feature type="signal peptide" evidence="6">
    <location>
        <begin position="1"/>
        <end position="28"/>
    </location>
</feature>
<dbReference type="Pfam" id="PF13416">
    <property type="entry name" value="SBP_bac_8"/>
    <property type="match status" value="1"/>
</dbReference>
<evidence type="ECO:0000256" key="3">
    <source>
        <dbReference type="ARBA" id="ARBA00022448"/>
    </source>
</evidence>
<evidence type="ECO:0000256" key="1">
    <source>
        <dbReference type="ARBA" id="ARBA00004418"/>
    </source>
</evidence>
<comment type="caution">
    <text evidence="7">The sequence shown here is derived from an EMBL/GenBank/DDBJ whole genome shotgun (WGS) entry which is preliminary data.</text>
</comment>
<gene>
    <name evidence="7" type="ORF">D8780_15220</name>
</gene>
<accession>A0A3L7J462</accession>
<evidence type="ECO:0000313" key="7">
    <source>
        <dbReference type="EMBL" id="RLQ85304.1"/>
    </source>
</evidence>
<comment type="similarity">
    <text evidence="2">Belongs to the bacterial solute-binding protein 1 family.</text>
</comment>
<comment type="subcellular location">
    <subcellularLocation>
        <location evidence="1">Periplasm</location>
    </subcellularLocation>
</comment>
<name>A0A3L7J462_9HYPH</name>
<dbReference type="GO" id="GO:0042597">
    <property type="term" value="C:periplasmic space"/>
    <property type="evidence" value="ECO:0007669"/>
    <property type="project" value="UniProtKB-SubCell"/>
</dbReference>
<sequence length="443" mass="48421">MVNGKFGKRLLRSGAAAAMFSIAMQAHAQDVTNVRMVLWPGPEGDAMQKVVDTYNKGQGTEDGINVEMVLLSRDDTFAKEATEIATGSSNVDIYFTATYNVGFFARGLQSIDDIGLDTSLYFPTAIDGLTIDGALYGLPLDVSNHFLYYRSDLMEELLGSEEQIAEFRDISEKVLGEARDPKAPEEWDTDDYLAAAAYFSRAENEDSPTRYGTVLQAKTSPFNITLWDDLLWGLGGSWTAEDGSANLHSPEAERSMEIFRTIYEERYTSPDSAQWEYGETNAALQAGSAAFALQWSAAYAELTDPERSPEVYDKIAVAPMPGDPHSTHVHTLAISLNKESQNKEAAKTWMAYLATPEAMDAYAKAGGIPSQPAVLKDNTDINPAFDAIAAHVQQYGYSIPIFPGTFEAMTALTEELSGGWVGVTDIDAALEQANSRLEALLER</sequence>
<protein>
    <submittedName>
        <fullName evidence="7">Extracellular solute-binding protein</fullName>
    </submittedName>
</protein>
<dbReference type="RefSeq" id="WP_121646721.1">
    <property type="nucleotide sequence ID" value="NZ_RCWN01000002.1"/>
</dbReference>
<keyword evidence="5" id="KW-0574">Periplasm</keyword>
<proteinExistence type="inferred from homology"/>
<dbReference type="InterPro" id="IPR050490">
    <property type="entry name" value="Bact_solute-bd_prot1"/>
</dbReference>
<dbReference type="EMBL" id="RCWN01000002">
    <property type="protein sequence ID" value="RLQ85304.1"/>
    <property type="molecule type" value="Genomic_DNA"/>
</dbReference>
<keyword evidence="3" id="KW-0813">Transport</keyword>
<evidence type="ECO:0000256" key="4">
    <source>
        <dbReference type="ARBA" id="ARBA00022729"/>
    </source>
</evidence>
<evidence type="ECO:0000313" key="8">
    <source>
        <dbReference type="Proteomes" id="UP000281094"/>
    </source>
</evidence>
<evidence type="ECO:0000256" key="6">
    <source>
        <dbReference type="SAM" id="SignalP"/>
    </source>
</evidence>
<keyword evidence="4 6" id="KW-0732">Signal</keyword>
<evidence type="ECO:0000256" key="5">
    <source>
        <dbReference type="ARBA" id="ARBA00022764"/>
    </source>
</evidence>
<organism evidence="7 8">
    <name type="scientific">Notoacmeibacter ruber</name>
    <dbReference type="NCBI Taxonomy" id="2670375"/>
    <lineage>
        <taxon>Bacteria</taxon>
        <taxon>Pseudomonadati</taxon>
        <taxon>Pseudomonadota</taxon>
        <taxon>Alphaproteobacteria</taxon>
        <taxon>Hyphomicrobiales</taxon>
        <taxon>Notoacmeibacteraceae</taxon>
        <taxon>Notoacmeibacter</taxon>
    </lineage>
</organism>
<dbReference type="PANTHER" id="PTHR43649">
    <property type="entry name" value="ARABINOSE-BINDING PROTEIN-RELATED"/>
    <property type="match status" value="1"/>
</dbReference>
<dbReference type="SUPFAM" id="SSF53850">
    <property type="entry name" value="Periplasmic binding protein-like II"/>
    <property type="match status" value="1"/>
</dbReference>
<reference evidence="7 8" key="1">
    <citation type="submission" date="2018-10" db="EMBL/GenBank/DDBJ databases">
        <title>Notoacmeibacter sp. M2BS9Y-3-1, whole genome shotgun sequence.</title>
        <authorList>
            <person name="Tuo L."/>
        </authorList>
    </citation>
    <scope>NUCLEOTIDE SEQUENCE [LARGE SCALE GENOMIC DNA]</scope>
    <source>
        <strain evidence="7 8">M2BS9Y-3-1</strain>
    </source>
</reference>
<dbReference type="Proteomes" id="UP000281094">
    <property type="component" value="Unassembled WGS sequence"/>
</dbReference>
<keyword evidence="8" id="KW-1185">Reference proteome</keyword>
<feature type="chain" id="PRO_5018140735" evidence="6">
    <location>
        <begin position="29"/>
        <end position="443"/>
    </location>
</feature>
<dbReference type="AlphaFoldDB" id="A0A3L7J462"/>
<dbReference type="InterPro" id="IPR006059">
    <property type="entry name" value="SBP"/>
</dbReference>
<evidence type="ECO:0000256" key="2">
    <source>
        <dbReference type="ARBA" id="ARBA00008520"/>
    </source>
</evidence>
<dbReference type="Gene3D" id="3.40.190.10">
    <property type="entry name" value="Periplasmic binding protein-like II"/>
    <property type="match status" value="1"/>
</dbReference>